<organism evidence="1 2">
    <name type="scientific">Stylosanthes scabra</name>
    <dbReference type="NCBI Taxonomy" id="79078"/>
    <lineage>
        <taxon>Eukaryota</taxon>
        <taxon>Viridiplantae</taxon>
        <taxon>Streptophyta</taxon>
        <taxon>Embryophyta</taxon>
        <taxon>Tracheophyta</taxon>
        <taxon>Spermatophyta</taxon>
        <taxon>Magnoliopsida</taxon>
        <taxon>eudicotyledons</taxon>
        <taxon>Gunneridae</taxon>
        <taxon>Pentapetalae</taxon>
        <taxon>rosids</taxon>
        <taxon>fabids</taxon>
        <taxon>Fabales</taxon>
        <taxon>Fabaceae</taxon>
        <taxon>Papilionoideae</taxon>
        <taxon>50 kb inversion clade</taxon>
        <taxon>dalbergioids sensu lato</taxon>
        <taxon>Dalbergieae</taxon>
        <taxon>Pterocarpus clade</taxon>
        <taxon>Stylosanthes</taxon>
    </lineage>
</organism>
<dbReference type="EMBL" id="JASCZI010061619">
    <property type="protein sequence ID" value="MED6139147.1"/>
    <property type="molecule type" value="Genomic_DNA"/>
</dbReference>
<keyword evidence="2" id="KW-1185">Reference proteome</keyword>
<name>A0ABU6SRS2_9FABA</name>
<proteinExistence type="predicted"/>
<protein>
    <submittedName>
        <fullName evidence="1">Uncharacterized protein</fullName>
    </submittedName>
</protein>
<evidence type="ECO:0000313" key="2">
    <source>
        <dbReference type="Proteomes" id="UP001341840"/>
    </source>
</evidence>
<reference evidence="1 2" key="1">
    <citation type="journal article" date="2023" name="Plants (Basel)">
        <title>Bridging the Gap: Combining Genomics and Transcriptomics Approaches to Understand Stylosanthes scabra, an Orphan Legume from the Brazilian Caatinga.</title>
        <authorList>
            <person name="Ferreira-Neto J.R.C."/>
            <person name="da Silva M.D."/>
            <person name="Binneck E."/>
            <person name="de Melo N.F."/>
            <person name="da Silva R.H."/>
            <person name="de Melo A.L.T.M."/>
            <person name="Pandolfi V."/>
            <person name="Bustamante F.O."/>
            <person name="Brasileiro-Vidal A.C."/>
            <person name="Benko-Iseppon A.M."/>
        </authorList>
    </citation>
    <scope>NUCLEOTIDE SEQUENCE [LARGE SCALE GENOMIC DNA]</scope>
    <source>
        <tissue evidence="1">Leaves</tissue>
    </source>
</reference>
<sequence length="152" mass="16987">MSWENEDDSSTDSDDDEVANICLMANEEKEFLEASLSKEKGAGASGYLGVLWVQARVEIYQVTGVGEEENGLSTRVRESGGDFRWSLTLAPGQKQTLRHKRRLRNAGPLIEQSSYGNPLNYIKRWGMKYSPQGKCVPESDLGLVLDRSGWLE</sequence>
<dbReference type="Proteomes" id="UP001341840">
    <property type="component" value="Unassembled WGS sequence"/>
</dbReference>
<evidence type="ECO:0000313" key="1">
    <source>
        <dbReference type="EMBL" id="MED6139147.1"/>
    </source>
</evidence>
<accession>A0ABU6SRS2</accession>
<comment type="caution">
    <text evidence="1">The sequence shown here is derived from an EMBL/GenBank/DDBJ whole genome shotgun (WGS) entry which is preliminary data.</text>
</comment>
<gene>
    <name evidence="1" type="ORF">PIB30_081144</name>
</gene>